<dbReference type="PANTHER" id="PTHR34535">
    <property type="entry name" value="HYDROGENASE MATURATION FACTOR HYPA"/>
    <property type="match status" value="1"/>
</dbReference>
<protein>
    <recommendedName>
        <fullName evidence="4">Hydrogenase maturation factor HypA</fullName>
    </recommendedName>
</protein>
<dbReference type="PIRSF" id="PIRSF004761">
    <property type="entry name" value="Hydrgn_mat_HypA"/>
    <property type="match status" value="1"/>
</dbReference>
<dbReference type="Gene3D" id="3.30.2320.80">
    <property type="match status" value="1"/>
</dbReference>
<gene>
    <name evidence="4" type="primary">hypA</name>
    <name evidence="5" type="ORF">ENT73_05385</name>
</gene>
<accession>A0A832LWB7</accession>
<dbReference type="InterPro" id="IPR000688">
    <property type="entry name" value="HypA/HybF"/>
</dbReference>
<evidence type="ECO:0000313" key="5">
    <source>
        <dbReference type="EMBL" id="HGV55502.1"/>
    </source>
</evidence>
<evidence type="ECO:0000256" key="3">
    <source>
        <dbReference type="ARBA" id="ARBA00022833"/>
    </source>
</evidence>
<dbReference type="PANTHER" id="PTHR34535:SF3">
    <property type="entry name" value="HYDROGENASE MATURATION FACTOR HYPA"/>
    <property type="match status" value="1"/>
</dbReference>
<evidence type="ECO:0000256" key="2">
    <source>
        <dbReference type="ARBA" id="ARBA00022723"/>
    </source>
</evidence>
<evidence type="ECO:0000256" key="4">
    <source>
        <dbReference type="HAMAP-Rule" id="MF_00213"/>
    </source>
</evidence>
<dbReference type="HAMAP" id="MF_00213">
    <property type="entry name" value="HypA_HybF"/>
    <property type="match status" value="1"/>
</dbReference>
<comment type="similarity">
    <text evidence="4">Belongs to the HypA/HybF family.</text>
</comment>
<comment type="function">
    <text evidence="4">Involved in the maturation of [NiFe] hydrogenases. Required for nickel insertion into the metal center of the hydrogenase.</text>
</comment>
<sequence>MHEYSLFLSLLKTLEDLLKPYQRPKVESLTLRVGLFSGVDIPYLKEVIETFKEGTLLDGAKINFESEPLKVFCPSCQRESEVWDNRARCPYCQGLEVKITGGLDLYIKTVELEDEEGSED</sequence>
<dbReference type="EMBL" id="DSZU01000093">
    <property type="protein sequence ID" value="HGV55502.1"/>
    <property type="molecule type" value="Genomic_DNA"/>
</dbReference>
<feature type="binding site" evidence="4">
    <location>
        <position position="76"/>
    </location>
    <ligand>
        <name>Zn(2+)</name>
        <dbReference type="ChEBI" id="CHEBI:29105"/>
    </ligand>
</feature>
<proteinExistence type="inferred from homology"/>
<reference evidence="5" key="1">
    <citation type="journal article" date="2020" name="mSystems">
        <title>Genome- and Community-Level Interaction Insights into Carbon Utilization and Element Cycling Functions of Hydrothermarchaeota in Hydrothermal Sediment.</title>
        <authorList>
            <person name="Zhou Z."/>
            <person name="Liu Y."/>
            <person name="Xu W."/>
            <person name="Pan J."/>
            <person name="Luo Z.H."/>
            <person name="Li M."/>
        </authorList>
    </citation>
    <scope>NUCLEOTIDE SEQUENCE [LARGE SCALE GENOMIC DNA]</scope>
    <source>
        <strain evidence="5">SpSt-605</strain>
    </source>
</reference>
<dbReference type="AlphaFoldDB" id="A0A832LWB7"/>
<dbReference type="GO" id="GO:0016151">
    <property type="term" value="F:nickel cation binding"/>
    <property type="evidence" value="ECO:0007669"/>
    <property type="project" value="UniProtKB-UniRule"/>
</dbReference>
<feature type="binding site" evidence="4">
    <location>
        <position position="92"/>
    </location>
    <ligand>
        <name>Zn(2+)</name>
        <dbReference type="ChEBI" id="CHEBI:29105"/>
    </ligand>
</feature>
<keyword evidence="3 4" id="KW-0862">Zinc</keyword>
<feature type="binding site" evidence="4">
    <location>
        <position position="89"/>
    </location>
    <ligand>
        <name>Zn(2+)</name>
        <dbReference type="ChEBI" id="CHEBI:29105"/>
    </ligand>
</feature>
<organism evidence="5">
    <name type="scientific">Caldimicrobium thiodismutans</name>
    <dbReference type="NCBI Taxonomy" id="1653476"/>
    <lineage>
        <taxon>Bacteria</taxon>
        <taxon>Pseudomonadati</taxon>
        <taxon>Thermodesulfobacteriota</taxon>
        <taxon>Thermodesulfobacteria</taxon>
        <taxon>Thermodesulfobacteriales</taxon>
        <taxon>Thermodesulfobacteriaceae</taxon>
        <taxon>Caldimicrobium</taxon>
    </lineage>
</organism>
<feature type="binding site" evidence="4">
    <location>
        <position position="2"/>
    </location>
    <ligand>
        <name>Ni(2+)</name>
        <dbReference type="ChEBI" id="CHEBI:49786"/>
    </ligand>
</feature>
<name>A0A832LWB7_9BACT</name>
<keyword evidence="1 4" id="KW-0533">Nickel</keyword>
<comment type="caution">
    <text evidence="5">The sequence shown here is derived from an EMBL/GenBank/DDBJ whole genome shotgun (WGS) entry which is preliminary data.</text>
</comment>
<dbReference type="GO" id="GO:0051604">
    <property type="term" value="P:protein maturation"/>
    <property type="evidence" value="ECO:0007669"/>
    <property type="project" value="InterPro"/>
</dbReference>
<dbReference type="Pfam" id="PF01155">
    <property type="entry name" value="HypA"/>
    <property type="match status" value="1"/>
</dbReference>
<evidence type="ECO:0000256" key="1">
    <source>
        <dbReference type="ARBA" id="ARBA00022596"/>
    </source>
</evidence>
<feature type="binding site" evidence="4">
    <location>
        <position position="73"/>
    </location>
    <ligand>
        <name>Zn(2+)</name>
        <dbReference type="ChEBI" id="CHEBI:29105"/>
    </ligand>
</feature>
<keyword evidence="2 4" id="KW-0479">Metal-binding</keyword>
<dbReference type="GO" id="GO:0008270">
    <property type="term" value="F:zinc ion binding"/>
    <property type="evidence" value="ECO:0007669"/>
    <property type="project" value="UniProtKB-UniRule"/>
</dbReference>